<evidence type="ECO:0000256" key="5">
    <source>
        <dbReference type="SAM" id="Coils"/>
    </source>
</evidence>
<keyword evidence="1" id="KW-0479">Metal-binding</keyword>
<protein>
    <recommendedName>
        <fullName evidence="6">B box-type domain-containing protein</fullName>
    </recommendedName>
</protein>
<keyword evidence="5" id="KW-0175">Coiled coil</keyword>
<dbReference type="PANTHER" id="PTHR25465">
    <property type="entry name" value="B-BOX DOMAIN CONTAINING"/>
    <property type="match status" value="1"/>
</dbReference>
<dbReference type="EMBL" id="CP111017">
    <property type="protein sequence ID" value="WAR08611.1"/>
    <property type="molecule type" value="Genomic_DNA"/>
</dbReference>
<evidence type="ECO:0000259" key="6">
    <source>
        <dbReference type="PROSITE" id="PS50119"/>
    </source>
</evidence>
<evidence type="ECO:0000256" key="3">
    <source>
        <dbReference type="ARBA" id="ARBA00022833"/>
    </source>
</evidence>
<dbReference type="Proteomes" id="UP001164746">
    <property type="component" value="Chromosome 6"/>
</dbReference>
<reference evidence="7" key="1">
    <citation type="submission" date="2022-11" db="EMBL/GenBank/DDBJ databases">
        <title>Centuries of genome instability and evolution in soft-shell clam transmissible cancer (bioRxiv).</title>
        <authorList>
            <person name="Hart S.F.M."/>
            <person name="Yonemitsu M.A."/>
            <person name="Giersch R.M."/>
            <person name="Beal B.F."/>
            <person name="Arriagada G."/>
            <person name="Davis B.W."/>
            <person name="Ostrander E.A."/>
            <person name="Goff S.P."/>
            <person name="Metzger M.J."/>
        </authorList>
    </citation>
    <scope>NUCLEOTIDE SEQUENCE</scope>
    <source>
        <strain evidence="7">MELC-2E11</strain>
        <tissue evidence="7">Siphon/mantle</tissue>
    </source>
</reference>
<evidence type="ECO:0000313" key="8">
    <source>
        <dbReference type="Proteomes" id="UP001164746"/>
    </source>
</evidence>
<evidence type="ECO:0000313" key="7">
    <source>
        <dbReference type="EMBL" id="WAR08611.1"/>
    </source>
</evidence>
<dbReference type="PANTHER" id="PTHR25465:SF31">
    <property type="entry name" value="RING-TYPE DOMAIN-CONTAINING PROTEIN"/>
    <property type="match status" value="1"/>
</dbReference>
<proteinExistence type="predicted"/>
<feature type="non-terminal residue" evidence="7">
    <location>
        <position position="283"/>
    </location>
</feature>
<gene>
    <name evidence="7" type="ORF">MAR_018569</name>
</gene>
<feature type="coiled-coil region" evidence="5">
    <location>
        <begin position="233"/>
        <end position="279"/>
    </location>
</feature>
<dbReference type="SUPFAM" id="SSF57845">
    <property type="entry name" value="B-box zinc-binding domain"/>
    <property type="match status" value="2"/>
</dbReference>
<dbReference type="PROSITE" id="PS00518">
    <property type="entry name" value="ZF_RING_1"/>
    <property type="match status" value="1"/>
</dbReference>
<keyword evidence="3" id="KW-0862">Zinc</keyword>
<dbReference type="InterPro" id="IPR051051">
    <property type="entry name" value="E3_ubiq-ligase_TRIM/RNF"/>
</dbReference>
<sequence length="283" mass="32250">MATGGASFHKGSDLIHDYSCSTCEENDLNTEAQHFCPQCEHYLCDKCVKLHGGYFKKHVVYGRGDIQKWADFSMDICYQHGNKLEVHCDDHQELCCSVCVALNHRLCSSISHLPDLARGFLETAEFKQLPAKHVVYGRGDIQKWAGFSMDICDQHGNKLEVHCDDHQELCCSVCVALNHRICSSISHLPDLARGFLETAEFKQLPAVVDKMRSRLDELKNVRTKDQDSLIDSYKNIIAEVKALRKNINTILDQLERKTVEQLDRMMKDLEKSIKDDLETCAQM</sequence>
<name>A0ABY7EII7_MYAAR</name>
<accession>A0ABY7EII7</accession>
<dbReference type="InterPro" id="IPR017907">
    <property type="entry name" value="Znf_RING_CS"/>
</dbReference>
<dbReference type="PROSITE" id="PS50119">
    <property type="entry name" value="ZF_BBOX"/>
    <property type="match status" value="1"/>
</dbReference>
<keyword evidence="2 4" id="KW-0863">Zinc-finger</keyword>
<evidence type="ECO:0000256" key="4">
    <source>
        <dbReference type="PROSITE-ProRule" id="PRU00024"/>
    </source>
</evidence>
<organism evidence="7 8">
    <name type="scientific">Mya arenaria</name>
    <name type="common">Soft-shell clam</name>
    <dbReference type="NCBI Taxonomy" id="6604"/>
    <lineage>
        <taxon>Eukaryota</taxon>
        <taxon>Metazoa</taxon>
        <taxon>Spiralia</taxon>
        <taxon>Lophotrochozoa</taxon>
        <taxon>Mollusca</taxon>
        <taxon>Bivalvia</taxon>
        <taxon>Autobranchia</taxon>
        <taxon>Heteroconchia</taxon>
        <taxon>Euheterodonta</taxon>
        <taxon>Imparidentia</taxon>
        <taxon>Neoheterodontei</taxon>
        <taxon>Myida</taxon>
        <taxon>Myoidea</taxon>
        <taxon>Myidae</taxon>
        <taxon>Mya</taxon>
    </lineage>
</organism>
<evidence type="ECO:0000256" key="1">
    <source>
        <dbReference type="ARBA" id="ARBA00022723"/>
    </source>
</evidence>
<dbReference type="Gene3D" id="3.30.160.60">
    <property type="entry name" value="Classic Zinc Finger"/>
    <property type="match status" value="1"/>
</dbReference>
<evidence type="ECO:0000256" key="2">
    <source>
        <dbReference type="ARBA" id="ARBA00022771"/>
    </source>
</evidence>
<feature type="domain" description="B box-type" evidence="6">
    <location>
        <begin position="18"/>
        <end position="58"/>
    </location>
</feature>
<keyword evidence="8" id="KW-1185">Reference proteome</keyword>
<dbReference type="InterPro" id="IPR000315">
    <property type="entry name" value="Znf_B-box"/>
</dbReference>